<evidence type="ECO:0000256" key="2">
    <source>
        <dbReference type="ARBA" id="ARBA00022908"/>
    </source>
</evidence>
<keyword evidence="4" id="KW-0233">DNA recombination</keyword>
<evidence type="ECO:0000313" key="7">
    <source>
        <dbReference type="EMBL" id="OAN52148.1"/>
    </source>
</evidence>
<name>A0A178MRX9_9PROT</name>
<dbReference type="STRING" id="1285242.A6A04_00085"/>
<sequence length="571" mass="64597">MPVVQHTLRRGGIYHLRCRVPSDLVPVIGRGEIHRSLATACPRKAKWRAHRLYGRVLDIFEGLRGMADTKEEWLAQLAAMSPSDREAAIGDLFDLATAAVREMEQEQGRREKAEKAARELGKQCGVLLGHLAETVSEDRLKQLEQVRDGVVGLQRDRDDLQRQKDELEGSAIVGQGEAIVAALSRRLGLPRHSATTPTVMQFLTDTYTKEKRLADDSQRHIVNFISLFARITGDKRLADYGRTDILNYVLILERLPRSLGKSPSDKSASIEDLFAKAARMSEKAGGPMTLSATTIGKHVQHVKGFFNTARRHLNFTTSDAIDEMFDGIKLSKGVPSAQKRKSWPMEQLNLLFATPIWQGTGSRPEDFTKRHKEGDHIYRDAYWWLPITALWTGARLEELAQLHHEDLVADSSGFRFIHIHGEGERRVKTANSIRRVPVHSVLAGFGFLDLFDHKKAGQRIWPELRPTGRMKKLGDTYSTHFTDYRRHCELYEPLMDFHSLRRTFITSMRTRANVDALTVAALAGHDEELPIFERAQQTNDYTDYGIAALAEQIERLDYAAYGLDLGLIEKT</sequence>
<evidence type="ECO:0000259" key="6">
    <source>
        <dbReference type="Pfam" id="PF20172"/>
    </source>
</evidence>
<dbReference type="PANTHER" id="PTHR30349:SF41">
    <property type="entry name" value="INTEGRASE_RECOMBINASE PROTEIN MJ0367-RELATED"/>
    <property type="match status" value="1"/>
</dbReference>
<evidence type="ECO:0000256" key="3">
    <source>
        <dbReference type="ARBA" id="ARBA00023125"/>
    </source>
</evidence>
<accession>A0A178MRX9</accession>
<keyword evidence="2" id="KW-0229">DNA integration</keyword>
<dbReference type="GO" id="GO:0015074">
    <property type="term" value="P:DNA integration"/>
    <property type="evidence" value="ECO:0007669"/>
    <property type="project" value="UniProtKB-KW"/>
</dbReference>
<dbReference type="EMBL" id="LWQT01000044">
    <property type="protein sequence ID" value="OAN52148.1"/>
    <property type="molecule type" value="Genomic_DNA"/>
</dbReference>
<gene>
    <name evidence="7" type="ORF">A6A04_00085</name>
</gene>
<feature type="coiled-coil region" evidence="5">
    <location>
        <begin position="96"/>
        <end position="170"/>
    </location>
</feature>
<dbReference type="PANTHER" id="PTHR30349">
    <property type="entry name" value="PHAGE INTEGRASE-RELATED"/>
    <property type="match status" value="1"/>
</dbReference>
<keyword evidence="8" id="KW-1185">Reference proteome</keyword>
<dbReference type="GO" id="GO:0003677">
    <property type="term" value="F:DNA binding"/>
    <property type="evidence" value="ECO:0007669"/>
    <property type="project" value="UniProtKB-KW"/>
</dbReference>
<proteinExistence type="inferred from homology"/>
<reference evidence="7 8" key="1">
    <citation type="submission" date="2016-04" db="EMBL/GenBank/DDBJ databases">
        <title>Draft genome sequence of freshwater magnetotactic bacteria Magnetospirillum marisnigri SP-1 and Magnetospirillum moscoviense BB-1.</title>
        <authorList>
            <person name="Koziaeva V."/>
            <person name="Dziuba M.V."/>
            <person name="Ivanov T.M."/>
            <person name="Kuznetsov B."/>
            <person name="Grouzdev D.S."/>
        </authorList>
    </citation>
    <scope>NUCLEOTIDE SEQUENCE [LARGE SCALE GENOMIC DNA]</scope>
    <source>
        <strain evidence="7 8">SP-1</strain>
    </source>
</reference>
<dbReference type="InterPro" id="IPR013762">
    <property type="entry name" value="Integrase-like_cat_sf"/>
</dbReference>
<dbReference type="InterPro" id="IPR011010">
    <property type="entry name" value="DNA_brk_join_enz"/>
</dbReference>
<keyword evidence="5" id="KW-0175">Coiled coil</keyword>
<dbReference type="InterPro" id="IPR046668">
    <property type="entry name" value="DUF6538"/>
</dbReference>
<dbReference type="SUPFAM" id="SSF56349">
    <property type="entry name" value="DNA breaking-rejoining enzymes"/>
    <property type="match status" value="1"/>
</dbReference>
<keyword evidence="3" id="KW-0238">DNA-binding</keyword>
<dbReference type="Proteomes" id="UP000078428">
    <property type="component" value="Unassembled WGS sequence"/>
</dbReference>
<dbReference type="GO" id="GO:0006310">
    <property type="term" value="P:DNA recombination"/>
    <property type="evidence" value="ECO:0007669"/>
    <property type="project" value="UniProtKB-KW"/>
</dbReference>
<dbReference type="AlphaFoldDB" id="A0A178MRX9"/>
<comment type="similarity">
    <text evidence="1">Belongs to the 'phage' integrase family.</text>
</comment>
<organism evidence="7 8">
    <name type="scientific">Paramagnetospirillum marisnigri</name>
    <dbReference type="NCBI Taxonomy" id="1285242"/>
    <lineage>
        <taxon>Bacteria</taxon>
        <taxon>Pseudomonadati</taxon>
        <taxon>Pseudomonadota</taxon>
        <taxon>Alphaproteobacteria</taxon>
        <taxon>Rhodospirillales</taxon>
        <taxon>Magnetospirillaceae</taxon>
        <taxon>Paramagnetospirillum</taxon>
    </lineage>
</organism>
<evidence type="ECO:0000313" key="8">
    <source>
        <dbReference type="Proteomes" id="UP000078428"/>
    </source>
</evidence>
<comment type="caution">
    <text evidence="7">The sequence shown here is derived from an EMBL/GenBank/DDBJ whole genome shotgun (WGS) entry which is preliminary data.</text>
</comment>
<dbReference type="Pfam" id="PF20172">
    <property type="entry name" value="DUF6538"/>
    <property type="match status" value="1"/>
</dbReference>
<evidence type="ECO:0000256" key="1">
    <source>
        <dbReference type="ARBA" id="ARBA00008857"/>
    </source>
</evidence>
<dbReference type="InterPro" id="IPR050090">
    <property type="entry name" value="Tyrosine_recombinase_XerCD"/>
</dbReference>
<dbReference type="Gene3D" id="1.10.443.10">
    <property type="entry name" value="Intergrase catalytic core"/>
    <property type="match status" value="1"/>
</dbReference>
<evidence type="ECO:0000256" key="4">
    <source>
        <dbReference type="ARBA" id="ARBA00023172"/>
    </source>
</evidence>
<feature type="domain" description="DUF6538" evidence="6">
    <location>
        <begin position="6"/>
        <end position="64"/>
    </location>
</feature>
<evidence type="ECO:0000256" key="5">
    <source>
        <dbReference type="SAM" id="Coils"/>
    </source>
</evidence>
<protein>
    <recommendedName>
        <fullName evidence="6">DUF6538 domain-containing protein</fullName>
    </recommendedName>
</protein>